<feature type="transmembrane region" description="Helical" evidence="4">
    <location>
        <begin position="210"/>
        <end position="229"/>
    </location>
</feature>
<dbReference type="GO" id="GO:0043565">
    <property type="term" value="F:sequence-specific DNA binding"/>
    <property type="evidence" value="ECO:0007669"/>
    <property type="project" value="InterPro"/>
</dbReference>
<dbReference type="Pfam" id="PF12833">
    <property type="entry name" value="HTH_18"/>
    <property type="match status" value="1"/>
</dbReference>
<feature type="transmembrane region" description="Helical" evidence="4">
    <location>
        <begin position="35"/>
        <end position="55"/>
    </location>
</feature>
<dbReference type="Gene3D" id="1.10.10.60">
    <property type="entry name" value="Homeodomain-like"/>
    <property type="match status" value="2"/>
</dbReference>
<keyword evidence="1" id="KW-0805">Transcription regulation</keyword>
<dbReference type="SUPFAM" id="SSF46689">
    <property type="entry name" value="Homeodomain-like"/>
    <property type="match status" value="1"/>
</dbReference>
<evidence type="ECO:0000256" key="2">
    <source>
        <dbReference type="ARBA" id="ARBA00023125"/>
    </source>
</evidence>
<feature type="domain" description="HTH araC/xylS-type" evidence="5">
    <location>
        <begin position="260"/>
        <end position="364"/>
    </location>
</feature>
<gene>
    <name evidence="6" type="ORF">KMW28_22015</name>
</gene>
<dbReference type="AlphaFoldDB" id="A0AAX1NF69"/>
<dbReference type="SMART" id="SM00342">
    <property type="entry name" value="HTH_ARAC"/>
    <property type="match status" value="1"/>
</dbReference>
<feature type="transmembrane region" description="Helical" evidence="4">
    <location>
        <begin position="6"/>
        <end position="23"/>
    </location>
</feature>
<accession>A0AAX1NF69</accession>
<evidence type="ECO:0000259" key="5">
    <source>
        <dbReference type="PROSITE" id="PS01124"/>
    </source>
</evidence>
<keyword evidence="7" id="KW-1185">Reference proteome</keyword>
<evidence type="ECO:0000313" key="7">
    <source>
        <dbReference type="Proteomes" id="UP000678679"/>
    </source>
</evidence>
<keyword evidence="2" id="KW-0238">DNA-binding</keyword>
<feature type="transmembrane region" description="Helical" evidence="4">
    <location>
        <begin position="177"/>
        <end position="198"/>
    </location>
</feature>
<evidence type="ECO:0000256" key="3">
    <source>
        <dbReference type="ARBA" id="ARBA00023163"/>
    </source>
</evidence>
<dbReference type="InterPro" id="IPR018060">
    <property type="entry name" value="HTH_AraC"/>
</dbReference>
<keyword evidence="3" id="KW-0804">Transcription</keyword>
<dbReference type="PANTHER" id="PTHR43280:SF29">
    <property type="entry name" value="ARAC-FAMILY TRANSCRIPTIONAL REGULATOR"/>
    <property type="match status" value="1"/>
</dbReference>
<proteinExistence type="predicted"/>
<dbReference type="PANTHER" id="PTHR43280">
    <property type="entry name" value="ARAC-FAMILY TRANSCRIPTIONAL REGULATOR"/>
    <property type="match status" value="1"/>
</dbReference>
<keyword evidence="4" id="KW-0812">Transmembrane</keyword>
<reference evidence="6 7" key="1">
    <citation type="submission" date="2021-05" db="EMBL/GenBank/DDBJ databases">
        <title>Comparative genomic studies on the polysaccharide-degrading batcterial strains of the Flammeovirga genus.</title>
        <authorList>
            <person name="Zewei F."/>
            <person name="Zheng Z."/>
            <person name="Yu L."/>
            <person name="Ruyue G."/>
            <person name="Yanhong M."/>
            <person name="Yuanyuan C."/>
            <person name="Jingyan G."/>
            <person name="Wenjun H."/>
        </authorList>
    </citation>
    <scope>NUCLEOTIDE SEQUENCE [LARGE SCALE GENOMIC DNA]</scope>
    <source>
        <strain evidence="6 7">NBRC:100898</strain>
    </source>
</reference>
<evidence type="ECO:0000313" key="6">
    <source>
        <dbReference type="EMBL" id="QWG05103.1"/>
    </source>
</evidence>
<evidence type="ECO:0000256" key="1">
    <source>
        <dbReference type="ARBA" id="ARBA00023015"/>
    </source>
</evidence>
<dbReference type="Proteomes" id="UP000678679">
    <property type="component" value="Chromosome 2"/>
</dbReference>
<sequence>MKEILPLLTLIGATNGLFLSVYLSFKKGLSVQGKLLITTLLIWCFVCLMFALRKILPNEQYLIFASLGSSITTFIYPTFYLFLETGVNKMFKLKKNVFFHFIVPIVFFLASLPIIYWDFTLLFTGELIENTPYIKKVNLFQDYFNATIGIVYLIYFTSKHLNKNALHLKWWKTRTGVYTSIALLYLFVHNFGAYGVLAKSYDLPLSNIGFPVYYLSFSATIYLIFHWVISNKIEVFINKEEIILQEKERVTEGKLKEDLDKIIRYIENEKPFLSNEITLTSLAQEVMLNRSRVSFVINEGLKMNFNEMISHYRIVEAKRILRTEEGRSMKLEVLAKASGFNSKTTFNRAFKDIVEMTPSEYKKWIEKEEFSY</sequence>
<feature type="transmembrane region" description="Helical" evidence="4">
    <location>
        <begin position="95"/>
        <end position="117"/>
    </location>
</feature>
<dbReference type="RefSeq" id="WP_169662218.1">
    <property type="nucleotide sequence ID" value="NZ_CP076133.1"/>
</dbReference>
<dbReference type="KEGG" id="fya:KMW28_22015"/>
<protein>
    <submittedName>
        <fullName evidence="6">Helix-turn-helix domain-containing protein</fullName>
    </submittedName>
</protein>
<dbReference type="GO" id="GO:0003700">
    <property type="term" value="F:DNA-binding transcription factor activity"/>
    <property type="evidence" value="ECO:0007669"/>
    <property type="project" value="InterPro"/>
</dbReference>
<dbReference type="InterPro" id="IPR009057">
    <property type="entry name" value="Homeodomain-like_sf"/>
</dbReference>
<feature type="transmembrane region" description="Helical" evidence="4">
    <location>
        <begin position="137"/>
        <end position="156"/>
    </location>
</feature>
<organism evidence="6 7">
    <name type="scientific">Flammeovirga yaeyamensis</name>
    <dbReference type="NCBI Taxonomy" id="367791"/>
    <lineage>
        <taxon>Bacteria</taxon>
        <taxon>Pseudomonadati</taxon>
        <taxon>Bacteroidota</taxon>
        <taxon>Cytophagia</taxon>
        <taxon>Cytophagales</taxon>
        <taxon>Flammeovirgaceae</taxon>
        <taxon>Flammeovirga</taxon>
    </lineage>
</organism>
<keyword evidence="4" id="KW-0472">Membrane</keyword>
<keyword evidence="4" id="KW-1133">Transmembrane helix</keyword>
<dbReference type="PROSITE" id="PS01124">
    <property type="entry name" value="HTH_ARAC_FAMILY_2"/>
    <property type="match status" value="1"/>
</dbReference>
<name>A0AAX1NF69_9BACT</name>
<feature type="transmembrane region" description="Helical" evidence="4">
    <location>
        <begin position="61"/>
        <end position="83"/>
    </location>
</feature>
<dbReference type="EMBL" id="CP076133">
    <property type="protein sequence ID" value="QWG05103.1"/>
    <property type="molecule type" value="Genomic_DNA"/>
</dbReference>
<evidence type="ECO:0000256" key="4">
    <source>
        <dbReference type="SAM" id="Phobius"/>
    </source>
</evidence>